<feature type="transmembrane region" description="Helical" evidence="2">
    <location>
        <begin position="128"/>
        <end position="148"/>
    </location>
</feature>
<gene>
    <name evidence="3" type="ORF">CY34DRAFT_8156</name>
</gene>
<feature type="transmembrane region" description="Helical" evidence="2">
    <location>
        <begin position="97"/>
        <end position="116"/>
    </location>
</feature>
<dbReference type="OrthoDB" id="3354175at2759"/>
<reference evidence="3 4" key="1">
    <citation type="submission" date="2014-04" db="EMBL/GenBank/DDBJ databases">
        <authorList>
            <consortium name="DOE Joint Genome Institute"/>
            <person name="Kuo A."/>
            <person name="Ruytinx J."/>
            <person name="Rineau F."/>
            <person name="Colpaert J."/>
            <person name="Kohler A."/>
            <person name="Nagy L.G."/>
            <person name="Floudas D."/>
            <person name="Copeland A."/>
            <person name="Barry K.W."/>
            <person name="Cichocki N."/>
            <person name="Veneault-Fourrey C."/>
            <person name="LaButti K."/>
            <person name="Lindquist E.A."/>
            <person name="Lipzen A."/>
            <person name="Lundell T."/>
            <person name="Morin E."/>
            <person name="Murat C."/>
            <person name="Sun H."/>
            <person name="Tunlid A."/>
            <person name="Henrissat B."/>
            <person name="Grigoriev I.V."/>
            <person name="Hibbett D.S."/>
            <person name="Martin F."/>
            <person name="Nordberg H.P."/>
            <person name="Cantor M.N."/>
            <person name="Hua S.X."/>
        </authorList>
    </citation>
    <scope>NUCLEOTIDE SEQUENCE [LARGE SCALE GENOMIC DNA]</scope>
    <source>
        <strain evidence="3 4">UH-Slu-Lm8-n1</strain>
    </source>
</reference>
<feature type="transmembrane region" description="Helical" evidence="2">
    <location>
        <begin position="19"/>
        <end position="36"/>
    </location>
</feature>
<feature type="transmembrane region" description="Helical" evidence="2">
    <location>
        <begin position="214"/>
        <end position="236"/>
    </location>
</feature>
<reference evidence="4" key="2">
    <citation type="submission" date="2015-01" db="EMBL/GenBank/DDBJ databases">
        <title>Evolutionary Origins and Diversification of the Mycorrhizal Mutualists.</title>
        <authorList>
            <consortium name="DOE Joint Genome Institute"/>
            <consortium name="Mycorrhizal Genomics Consortium"/>
            <person name="Kohler A."/>
            <person name="Kuo A."/>
            <person name="Nagy L.G."/>
            <person name="Floudas D."/>
            <person name="Copeland A."/>
            <person name="Barry K.W."/>
            <person name="Cichocki N."/>
            <person name="Veneault-Fourrey C."/>
            <person name="LaButti K."/>
            <person name="Lindquist E.A."/>
            <person name="Lipzen A."/>
            <person name="Lundell T."/>
            <person name="Morin E."/>
            <person name="Murat C."/>
            <person name="Riley R."/>
            <person name="Ohm R."/>
            <person name="Sun H."/>
            <person name="Tunlid A."/>
            <person name="Henrissat B."/>
            <person name="Grigoriev I.V."/>
            <person name="Hibbett D.S."/>
            <person name="Martin F."/>
        </authorList>
    </citation>
    <scope>NUCLEOTIDE SEQUENCE [LARGE SCALE GENOMIC DNA]</scope>
    <source>
        <strain evidence="4">UH-Slu-Lm8-n1</strain>
    </source>
</reference>
<dbReference type="AlphaFoldDB" id="A0A0D0B3F2"/>
<name>A0A0D0B3F2_9AGAM</name>
<proteinExistence type="predicted"/>
<keyword evidence="2" id="KW-0812">Transmembrane</keyword>
<evidence type="ECO:0000313" key="3">
    <source>
        <dbReference type="EMBL" id="KIK48571.1"/>
    </source>
</evidence>
<feature type="transmembrane region" description="Helical" evidence="2">
    <location>
        <begin position="48"/>
        <end position="70"/>
    </location>
</feature>
<protein>
    <submittedName>
        <fullName evidence="3">Uncharacterized protein</fullName>
    </submittedName>
</protein>
<keyword evidence="2" id="KW-1133">Transmembrane helix</keyword>
<evidence type="ECO:0000256" key="1">
    <source>
        <dbReference type="SAM" id="MobiDB-lite"/>
    </source>
</evidence>
<dbReference type="HOGENOM" id="CLU_044614_3_3_1"/>
<organism evidence="3 4">
    <name type="scientific">Suillus luteus UH-Slu-Lm8-n1</name>
    <dbReference type="NCBI Taxonomy" id="930992"/>
    <lineage>
        <taxon>Eukaryota</taxon>
        <taxon>Fungi</taxon>
        <taxon>Dikarya</taxon>
        <taxon>Basidiomycota</taxon>
        <taxon>Agaricomycotina</taxon>
        <taxon>Agaricomycetes</taxon>
        <taxon>Agaricomycetidae</taxon>
        <taxon>Boletales</taxon>
        <taxon>Suillineae</taxon>
        <taxon>Suillaceae</taxon>
        <taxon>Suillus</taxon>
    </lineage>
</organism>
<keyword evidence="4" id="KW-1185">Reference proteome</keyword>
<sequence length="333" mass="37423">MGDLPADASALMSAVLESILYGFSLLMFIGTVWALSYKRRMRDINRPIAVVAILLLLASTVHMVVTIIRIENGLVKYRDTWPNGPAAFFADVTEKTYLINHALYIFQTVLADGVMIHRCYVLWQSTRVIILPSLLWCSNIVTGIRAVYGNSQATANPDNVFAVDVEKWIIAFIFSTLATNLSCSGLLVYRVWMIERRVAKLRASKSHLMPIVRVLVDAAALYSVMLFGFLICFLTASNGESVLSDMALPIISITFYMVLIRITINCRYYISTASTRRTTEEMEQGHVQRYPIRPLEVHISQFTQNDNPSSYKVGNEDRPSTGIAKESQKDICT</sequence>
<feature type="transmembrane region" description="Helical" evidence="2">
    <location>
        <begin position="168"/>
        <end position="193"/>
    </location>
</feature>
<dbReference type="Proteomes" id="UP000054485">
    <property type="component" value="Unassembled WGS sequence"/>
</dbReference>
<keyword evidence="2" id="KW-0472">Membrane</keyword>
<feature type="transmembrane region" description="Helical" evidence="2">
    <location>
        <begin position="248"/>
        <end position="270"/>
    </location>
</feature>
<evidence type="ECO:0000256" key="2">
    <source>
        <dbReference type="SAM" id="Phobius"/>
    </source>
</evidence>
<dbReference type="EMBL" id="KN835137">
    <property type="protein sequence ID" value="KIK48571.1"/>
    <property type="molecule type" value="Genomic_DNA"/>
</dbReference>
<feature type="region of interest" description="Disordered" evidence="1">
    <location>
        <begin position="304"/>
        <end position="333"/>
    </location>
</feature>
<dbReference type="InParanoid" id="A0A0D0B3F2"/>
<evidence type="ECO:0000313" key="4">
    <source>
        <dbReference type="Proteomes" id="UP000054485"/>
    </source>
</evidence>
<accession>A0A0D0B3F2</accession>